<dbReference type="InterPro" id="IPR008753">
    <property type="entry name" value="Peptidase_M13_N"/>
</dbReference>
<protein>
    <submittedName>
        <fullName evidence="11">Membrane metallo-endopeptidase-like 1</fullName>
    </submittedName>
</protein>
<evidence type="ECO:0000256" key="6">
    <source>
        <dbReference type="ARBA" id="ARBA00022833"/>
    </source>
</evidence>
<feature type="domain" description="Peptidase M13 C-terminal" evidence="9">
    <location>
        <begin position="564"/>
        <end position="750"/>
    </location>
</feature>
<comment type="similarity">
    <text evidence="2">Belongs to the peptidase M13 family.</text>
</comment>
<dbReference type="Gene3D" id="3.40.390.10">
    <property type="entry name" value="Collagenase (Catalytic Domain)"/>
    <property type="match status" value="1"/>
</dbReference>
<dbReference type="SUPFAM" id="SSF55486">
    <property type="entry name" value="Metalloproteases ('zincins'), catalytic domain"/>
    <property type="match status" value="1"/>
</dbReference>
<evidence type="ECO:0000256" key="3">
    <source>
        <dbReference type="ARBA" id="ARBA00022670"/>
    </source>
</evidence>
<dbReference type="GO" id="GO:0046872">
    <property type="term" value="F:metal ion binding"/>
    <property type="evidence" value="ECO:0007669"/>
    <property type="project" value="UniProtKB-KW"/>
</dbReference>
<evidence type="ECO:0000259" key="10">
    <source>
        <dbReference type="Pfam" id="PF05649"/>
    </source>
</evidence>
<accession>A0AAV4STR5</accession>
<dbReference type="InterPro" id="IPR042089">
    <property type="entry name" value="Peptidase_M13_dom_2"/>
</dbReference>
<dbReference type="EMBL" id="BPLQ01008417">
    <property type="protein sequence ID" value="GIY37165.1"/>
    <property type="molecule type" value="Genomic_DNA"/>
</dbReference>
<keyword evidence="8" id="KW-1133">Transmembrane helix</keyword>
<dbReference type="InterPro" id="IPR024079">
    <property type="entry name" value="MetalloPept_cat_dom_sf"/>
</dbReference>
<keyword evidence="7" id="KW-0482">Metalloprotease</keyword>
<dbReference type="Pfam" id="PF01431">
    <property type="entry name" value="Peptidase_M13"/>
    <property type="match status" value="1"/>
</dbReference>
<comment type="cofactor">
    <cofactor evidence="1">
        <name>Zn(2+)</name>
        <dbReference type="ChEBI" id="CHEBI:29105"/>
    </cofactor>
</comment>
<evidence type="ECO:0000256" key="2">
    <source>
        <dbReference type="ARBA" id="ARBA00007357"/>
    </source>
</evidence>
<sequence length="757" mass="87837">MKCNRKKAYFSLVPVVIVVATIVACAVLFYPEFKNAVTPTEPPFPSLCDGENCPDIQQSLAAAVSRTNCDSEECVLAAARIIQLMDRSVDPCENFFNFSCGNFHHQHVLPEGNNVFNSLGVYLEQLDLDIKSIIEEPNNGNDSESLLKTKQVYQSCMELERNEETSVKHLRDVLSNMGIGEWPLLNPEWKECRLDLEWRMAKLNAIGMSSLVRLSATFSKELDYRTEAYMTIASPLIFHDCEEKYENATDIWMKEAEHKKILHSVLELLDVNITDAVDDDMDDMLKFDYDFCYATRKCHEYTGEEKDRYTFHKFADSAPQINWIRWRNIVFSELRLNFPHDQQDIYVIRVQNCIEDVEALLRETSAQVLSNYLTWKFVLTHLGYLGPSFRQILENHQTVPFDVAEHFDIVPKHSVPLWKQCVSYIKNFMGMNVLKVYQNRLQTEGIGEEAMDKIASLIKNEFRTIMKDTRSLLENDRVKSVHKIDRMQVMPVYPTKDDNFFATFYSSVGKVRDSFLQNGMTLQSIRLRKAMEAVSNSKSLQDIEVLIQRGYISWDVVPTISFDSDFILIPLPMLKSLGLTDTLPKYKSMPTMGMFLGRELNHAFDLRALDPYFQFNWTTFPNYVLRQVQRKALCFMDRPTSGNTTTMMRAQPTLIEDLSDHQGIHLAFKAYLRYLHEEGDEEILPGLPFSNVELFFINFAQQFCEIRSNEENIEEDDYSPGRRRVNDVLRNYPAFSETFRCAHEKPMNAHKCDILWH</sequence>
<dbReference type="Pfam" id="PF05649">
    <property type="entry name" value="Peptidase_M13_N"/>
    <property type="match status" value="1"/>
</dbReference>
<dbReference type="GO" id="GO:0004222">
    <property type="term" value="F:metalloendopeptidase activity"/>
    <property type="evidence" value="ECO:0007669"/>
    <property type="project" value="InterPro"/>
</dbReference>
<feature type="domain" description="Peptidase M13 N-terminal" evidence="10">
    <location>
        <begin position="91"/>
        <end position="494"/>
    </location>
</feature>
<evidence type="ECO:0000313" key="12">
    <source>
        <dbReference type="Proteomes" id="UP001054837"/>
    </source>
</evidence>
<keyword evidence="3" id="KW-0645">Protease</keyword>
<dbReference type="GO" id="GO:0016485">
    <property type="term" value="P:protein processing"/>
    <property type="evidence" value="ECO:0007669"/>
    <property type="project" value="TreeGrafter"/>
</dbReference>
<keyword evidence="12" id="KW-1185">Reference proteome</keyword>
<comment type="caution">
    <text evidence="11">The sequence shown here is derived from an EMBL/GenBank/DDBJ whole genome shotgun (WGS) entry which is preliminary data.</text>
</comment>
<keyword evidence="6" id="KW-0862">Zinc</keyword>
<gene>
    <name evidence="11" type="primary">Mmel1</name>
    <name evidence="11" type="ORF">CDAR_178041</name>
</gene>
<name>A0AAV4STR5_9ARAC</name>
<proteinExistence type="inferred from homology"/>
<dbReference type="Gene3D" id="1.10.1380.10">
    <property type="entry name" value="Neutral endopeptidase , domain2"/>
    <property type="match status" value="1"/>
</dbReference>
<keyword evidence="8" id="KW-0472">Membrane</keyword>
<dbReference type="CDD" id="cd08662">
    <property type="entry name" value="M13"/>
    <property type="match status" value="1"/>
</dbReference>
<keyword evidence="4" id="KW-0479">Metal-binding</keyword>
<evidence type="ECO:0000256" key="5">
    <source>
        <dbReference type="ARBA" id="ARBA00022801"/>
    </source>
</evidence>
<evidence type="ECO:0000313" key="11">
    <source>
        <dbReference type="EMBL" id="GIY37165.1"/>
    </source>
</evidence>
<evidence type="ECO:0000256" key="1">
    <source>
        <dbReference type="ARBA" id="ARBA00001947"/>
    </source>
</evidence>
<dbReference type="PANTHER" id="PTHR11733:SF240">
    <property type="entry name" value="GH14155P-RELATED"/>
    <property type="match status" value="1"/>
</dbReference>
<dbReference type="InterPro" id="IPR018497">
    <property type="entry name" value="Peptidase_M13_C"/>
</dbReference>
<keyword evidence="8" id="KW-0812">Transmembrane</keyword>
<dbReference type="PROSITE" id="PS51257">
    <property type="entry name" value="PROKAR_LIPOPROTEIN"/>
    <property type="match status" value="1"/>
</dbReference>
<evidence type="ECO:0000259" key="9">
    <source>
        <dbReference type="Pfam" id="PF01431"/>
    </source>
</evidence>
<evidence type="ECO:0000256" key="4">
    <source>
        <dbReference type="ARBA" id="ARBA00022723"/>
    </source>
</evidence>
<dbReference type="InterPro" id="IPR000718">
    <property type="entry name" value="Peptidase_M13"/>
</dbReference>
<evidence type="ECO:0000256" key="8">
    <source>
        <dbReference type="SAM" id="Phobius"/>
    </source>
</evidence>
<dbReference type="GO" id="GO:0005886">
    <property type="term" value="C:plasma membrane"/>
    <property type="evidence" value="ECO:0007669"/>
    <property type="project" value="TreeGrafter"/>
</dbReference>
<dbReference type="Proteomes" id="UP001054837">
    <property type="component" value="Unassembled WGS sequence"/>
</dbReference>
<dbReference type="PROSITE" id="PS51885">
    <property type="entry name" value="NEPRILYSIN"/>
    <property type="match status" value="1"/>
</dbReference>
<dbReference type="PANTHER" id="PTHR11733">
    <property type="entry name" value="ZINC METALLOPROTEASE FAMILY M13 NEPRILYSIN-RELATED"/>
    <property type="match status" value="1"/>
</dbReference>
<dbReference type="AlphaFoldDB" id="A0AAV4STR5"/>
<organism evidence="11 12">
    <name type="scientific">Caerostris darwini</name>
    <dbReference type="NCBI Taxonomy" id="1538125"/>
    <lineage>
        <taxon>Eukaryota</taxon>
        <taxon>Metazoa</taxon>
        <taxon>Ecdysozoa</taxon>
        <taxon>Arthropoda</taxon>
        <taxon>Chelicerata</taxon>
        <taxon>Arachnida</taxon>
        <taxon>Araneae</taxon>
        <taxon>Araneomorphae</taxon>
        <taxon>Entelegynae</taxon>
        <taxon>Araneoidea</taxon>
        <taxon>Araneidae</taxon>
        <taxon>Caerostris</taxon>
    </lineage>
</organism>
<keyword evidence="5" id="KW-0378">Hydrolase</keyword>
<feature type="transmembrane region" description="Helical" evidence="8">
    <location>
        <begin position="12"/>
        <end position="30"/>
    </location>
</feature>
<evidence type="ECO:0000256" key="7">
    <source>
        <dbReference type="ARBA" id="ARBA00023049"/>
    </source>
</evidence>
<reference evidence="11 12" key="1">
    <citation type="submission" date="2021-06" db="EMBL/GenBank/DDBJ databases">
        <title>Caerostris darwini draft genome.</title>
        <authorList>
            <person name="Kono N."/>
            <person name="Arakawa K."/>
        </authorList>
    </citation>
    <scope>NUCLEOTIDE SEQUENCE [LARGE SCALE GENOMIC DNA]</scope>
</reference>